<dbReference type="EMBL" id="AAOW01000029">
    <property type="protein sequence ID" value="EAR59891.1"/>
    <property type="molecule type" value="Genomic_DNA"/>
</dbReference>
<evidence type="ECO:0000313" key="1">
    <source>
        <dbReference type="EMBL" id="EAR59891.1"/>
    </source>
</evidence>
<keyword evidence="2" id="KW-1185">Reference proteome</keyword>
<protein>
    <submittedName>
        <fullName evidence="1">ATP-dependent helicase HepA</fullName>
        <ecNumber evidence="1">3.6.1.-</ecNumber>
    </submittedName>
</protein>
<accession>A0A7U8GR20</accession>
<dbReference type="GO" id="GO:0016787">
    <property type="term" value="F:hydrolase activity"/>
    <property type="evidence" value="ECO:0007669"/>
    <property type="project" value="UniProtKB-KW"/>
</dbReference>
<keyword evidence="1" id="KW-0067">ATP-binding</keyword>
<reference evidence="1 2" key="1">
    <citation type="submission" date="2006-02" db="EMBL/GenBank/DDBJ databases">
        <authorList>
            <person name="Pinhassi J."/>
            <person name="Pedros-Alio C."/>
            <person name="Ferriera S."/>
            <person name="Johnson J."/>
            <person name="Kravitz S."/>
            <person name="Halpern A."/>
            <person name="Remington K."/>
            <person name="Beeson K."/>
            <person name="Tran B."/>
            <person name="Rogers Y.-H."/>
            <person name="Friedman R."/>
            <person name="Venter J.C."/>
        </authorList>
    </citation>
    <scope>NUCLEOTIDE SEQUENCE [LARGE SCALE GENOMIC DNA]</scope>
    <source>
        <strain evidence="1 2">MED92</strain>
    </source>
</reference>
<sequence length="63" mass="7233">MDLRILRNRLDGLKQLSHVIQHIIVREEHLADLIIGMSNIKAMREVSFTHLTHTGIQAADIIH</sequence>
<dbReference type="AlphaFoldDB" id="A0A7U8GR20"/>
<keyword evidence="1" id="KW-0347">Helicase</keyword>
<dbReference type="Proteomes" id="UP000002171">
    <property type="component" value="Unassembled WGS sequence"/>
</dbReference>
<gene>
    <name evidence="1" type="ORF">MED92_12321</name>
</gene>
<comment type="caution">
    <text evidence="1">The sequence shown here is derived from an EMBL/GenBank/DDBJ whole genome shotgun (WGS) entry which is preliminary data.</text>
</comment>
<dbReference type="EC" id="3.6.1.-" evidence="1"/>
<proteinExistence type="predicted"/>
<evidence type="ECO:0000313" key="2">
    <source>
        <dbReference type="Proteomes" id="UP000002171"/>
    </source>
</evidence>
<keyword evidence="1" id="KW-0378">Hydrolase</keyword>
<dbReference type="GO" id="GO:0004386">
    <property type="term" value="F:helicase activity"/>
    <property type="evidence" value="ECO:0007669"/>
    <property type="project" value="UniProtKB-KW"/>
</dbReference>
<organism evidence="1 2">
    <name type="scientific">Neptuniibacter caesariensis</name>
    <dbReference type="NCBI Taxonomy" id="207954"/>
    <lineage>
        <taxon>Bacteria</taxon>
        <taxon>Pseudomonadati</taxon>
        <taxon>Pseudomonadota</taxon>
        <taxon>Gammaproteobacteria</taxon>
        <taxon>Oceanospirillales</taxon>
        <taxon>Oceanospirillaceae</taxon>
        <taxon>Neptuniibacter</taxon>
    </lineage>
</organism>
<keyword evidence="1" id="KW-0547">Nucleotide-binding</keyword>
<name>A0A7U8GR20_NEPCE</name>